<feature type="signal peptide" evidence="1">
    <location>
        <begin position="1"/>
        <end position="20"/>
    </location>
</feature>
<dbReference type="Pfam" id="PF24518">
    <property type="entry name" value="Ig_CD22"/>
    <property type="match status" value="1"/>
</dbReference>
<feature type="domain" description="Ig-like" evidence="2">
    <location>
        <begin position="7"/>
        <end position="128"/>
    </location>
</feature>
<dbReference type="PANTHER" id="PTHR46013:SF8">
    <property type="entry name" value="B-CELL RECEPTOR CD22-RELATED"/>
    <property type="match status" value="1"/>
</dbReference>
<sequence length="169" mass="19727">MLPEEIPLLLLVLLMGSCTGSNKELIHVPEETKQIDEGSCVTIPCFYKKTEEETYTLLWFKDPKFNEASKLFNGTIVYSNTKERPQSLDYSGRVEYITDATPQENQKYWIKCDLRITDLQKTDSGNYTFRFIGSDKRFMSKILIYFFVGENVKVLDHLFSLHILFRQSL</sequence>
<dbReference type="InterPro" id="IPR003599">
    <property type="entry name" value="Ig_sub"/>
</dbReference>
<reference evidence="3" key="1">
    <citation type="submission" date="2025-08" db="UniProtKB">
        <authorList>
            <consortium name="Ensembl"/>
        </authorList>
    </citation>
    <scope>IDENTIFICATION</scope>
</reference>
<dbReference type="PANTHER" id="PTHR46013">
    <property type="entry name" value="VASCULAR CELL ADHESION MOLECULE 1"/>
    <property type="match status" value="1"/>
</dbReference>
<dbReference type="InterPro" id="IPR056386">
    <property type="entry name" value="Ig_CD22"/>
</dbReference>
<dbReference type="SMART" id="SM00409">
    <property type="entry name" value="IG"/>
    <property type="match status" value="1"/>
</dbReference>
<keyword evidence="1" id="KW-0732">Signal</keyword>
<accession>A0A8C1XEH8</accession>
<dbReference type="AlphaFoldDB" id="A0A8C1XEH8"/>
<dbReference type="InterPro" id="IPR036179">
    <property type="entry name" value="Ig-like_dom_sf"/>
</dbReference>
<proteinExistence type="predicted"/>
<protein>
    <recommendedName>
        <fullName evidence="2">Ig-like domain-containing protein</fullName>
    </recommendedName>
</protein>
<dbReference type="Ensembl" id="ENSCCRT00015082500.1">
    <property type="protein sequence ID" value="ENSCCRP00015079889.1"/>
    <property type="gene ID" value="ENSCCRG00015032330.1"/>
</dbReference>
<evidence type="ECO:0000256" key="1">
    <source>
        <dbReference type="SAM" id="SignalP"/>
    </source>
</evidence>
<evidence type="ECO:0000259" key="2">
    <source>
        <dbReference type="PROSITE" id="PS50835"/>
    </source>
</evidence>
<dbReference type="InterPro" id="IPR007110">
    <property type="entry name" value="Ig-like_dom"/>
</dbReference>
<evidence type="ECO:0000313" key="4">
    <source>
        <dbReference type="Proteomes" id="UP000694700"/>
    </source>
</evidence>
<feature type="chain" id="PRO_5034827142" description="Ig-like domain-containing protein" evidence="1">
    <location>
        <begin position="21"/>
        <end position="169"/>
    </location>
</feature>
<dbReference type="PROSITE" id="PS50835">
    <property type="entry name" value="IG_LIKE"/>
    <property type="match status" value="1"/>
</dbReference>
<dbReference type="InterPro" id="IPR013783">
    <property type="entry name" value="Ig-like_fold"/>
</dbReference>
<name>A0A8C1XEH8_CYPCA</name>
<organism evidence="3 4">
    <name type="scientific">Cyprinus carpio</name>
    <name type="common">Common carp</name>
    <dbReference type="NCBI Taxonomy" id="7962"/>
    <lineage>
        <taxon>Eukaryota</taxon>
        <taxon>Metazoa</taxon>
        <taxon>Chordata</taxon>
        <taxon>Craniata</taxon>
        <taxon>Vertebrata</taxon>
        <taxon>Euteleostomi</taxon>
        <taxon>Actinopterygii</taxon>
        <taxon>Neopterygii</taxon>
        <taxon>Teleostei</taxon>
        <taxon>Ostariophysi</taxon>
        <taxon>Cypriniformes</taxon>
        <taxon>Cyprinidae</taxon>
        <taxon>Cyprininae</taxon>
        <taxon>Cyprinus</taxon>
    </lineage>
</organism>
<dbReference type="Gene3D" id="2.60.40.10">
    <property type="entry name" value="Immunoglobulins"/>
    <property type="match status" value="1"/>
</dbReference>
<dbReference type="SUPFAM" id="SSF48726">
    <property type="entry name" value="Immunoglobulin"/>
    <property type="match status" value="1"/>
</dbReference>
<evidence type="ECO:0000313" key="3">
    <source>
        <dbReference type="Ensembl" id="ENSCCRP00015079889.1"/>
    </source>
</evidence>
<dbReference type="Proteomes" id="UP000694700">
    <property type="component" value="Unplaced"/>
</dbReference>